<keyword evidence="2" id="KW-1185">Reference proteome</keyword>
<accession>A0ABX0DPI3</accession>
<reference evidence="1 2" key="1">
    <citation type="submission" date="2020-02" db="EMBL/GenBank/DDBJ databases">
        <title>Whole-genome analyses of novel actinobacteria.</title>
        <authorList>
            <person name="Sahin N."/>
            <person name="Tokatli A."/>
        </authorList>
    </citation>
    <scope>NUCLEOTIDE SEQUENCE [LARGE SCALE GENOMIC DNA]</scope>
    <source>
        <strain evidence="1 2">YC419</strain>
    </source>
</reference>
<organism evidence="1 2">
    <name type="scientific">Streptomyces ureilyticus</name>
    <dbReference type="NCBI Taxonomy" id="1775131"/>
    <lineage>
        <taxon>Bacteria</taxon>
        <taxon>Bacillati</taxon>
        <taxon>Actinomycetota</taxon>
        <taxon>Actinomycetes</taxon>
        <taxon>Kitasatosporales</taxon>
        <taxon>Streptomycetaceae</taxon>
        <taxon>Streptomyces</taxon>
    </lineage>
</organism>
<evidence type="ECO:0000313" key="1">
    <source>
        <dbReference type="EMBL" id="NGO43780.1"/>
    </source>
</evidence>
<dbReference type="RefSeq" id="WP_165340388.1">
    <property type="nucleotide sequence ID" value="NZ_JAAKZX010000046.1"/>
</dbReference>
<gene>
    <name evidence="1" type="ORF">G6048_16995</name>
</gene>
<protein>
    <submittedName>
        <fullName evidence="1">Uncharacterized protein</fullName>
    </submittedName>
</protein>
<name>A0ABX0DPI3_9ACTN</name>
<sequence length="66" mass="7117">MADRTHTLNASNSPSSYGWCRWHGGHAEDVQLIDVIEQGSRGGGGLFACPPCLEQHGLVPFADRPL</sequence>
<dbReference type="EMBL" id="JAAKZX010000046">
    <property type="protein sequence ID" value="NGO43780.1"/>
    <property type="molecule type" value="Genomic_DNA"/>
</dbReference>
<proteinExistence type="predicted"/>
<evidence type="ECO:0000313" key="2">
    <source>
        <dbReference type="Proteomes" id="UP001518140"/>
    </source>
</evidence>
<dbReference type="Proteomes" id="UP001518140">
    <property type="component" value="Unassembled WGS sequence"/>
</dbReference>
<comment type="caution">
    <text evidence="1">The sequence shown here is derived from an EMBL/GenBank/DDBJ whole genome shotgun (WGS) entry which is preliminary data.</text>
</comment>